<dbReference type="PANTHER" id="PTHR23023">
    <property type="entry name" value="DIMETHYLANILINE MONOOXYGENASE"/>
    <property type="match status" value="1"/>
</dbReference>
<evidence type="ECO:0000313" key="9">
    <source>
        <dbReference type="EMBL" id="KAK0426429.1"/>
    </source>
</evidence>
<dbReference type="EC" id="1.-.-.-" evidence="8"/>
<name>A0AA39INT7_9BILA</name>
<keyword evidence="4 8" id="KW-0274">FAD</keyword>
<evidence type="ECO:0000256" key="3">
    <source>
        <dbReference type="ARBA" id="ARBA00022630"/>
    </source>
</evidence>
<organism evidence="9 10">
    <name type="scientific">Steinernema hermaphroditum</name>
    <dbReference type="NCBI Taxonomy" id="289476"/>
    <lineage>
        <taxon>Eukaryota</taxon>
        <taxon>Metazoa</taxon>
        <taxon>Ecdysozoa</taxon>
        <taxon>Nematoda</taxon>
        <taxon>Chromadorea</taxon>
        <taxon>Rhabditida</taxon>
        <taxon>Tylenchina</taxon>
        <taxon>Panagrolaimomorpha</taxon>
        <taxon>Strongyloidoidea</taxon>
        <taxon>Steinernematidae</taxon>
        <taxon>Steinernema</taxon>
    </lineage>
</organism>
<keyword evidence="6 8" id="KW-0560">Oxidoreductase</keyword>
<dbReference type="InterPro" id="IPR000960">
    <property type="entry name" value="Flavin_mOase"/>
</dbReference>
<keyword evidence="7 8" id="KW-0503">Monooxygenase</keyword>
<dbReference type="GO" id="GO:0004499">
    <property type="term" value="F:N,N-dimethylaniline monooxygenase activity"/>
    <property type="evidence" value="ECO:0007669"/>
    <property type="project" value="InterPro"/>
</dbReference>
<dbReference type="Gene3D" id="3.50.50.60">
    <property type="entry name" value="FAD/NAD(P)-binding domain"/>
    <property type="match status" value="2"/>
</dbReference>
<dbReference type="FunFam" id="3.50.50.60:FF:000138">
    <property type="entry name" value="Flavin-containing monooxygenase"/>
    <property type="match status" value="1"/>
</dbReference>
<sequence>MSRRVAVIGGGAAGLLTARKCLEDGAFRVTLFEQSGNVGGTWIYSPETNSHSSLYETMSTNLPKEVMHYPGVPFSHDSGDESFVPHQVVRKYLEEYAANLVEVIKFHHEVVNVRRMGSTWRVSAKTPSGSTETESFDVVFVCNGHFSDPAYPEVKHSFSGRSLHSHDYRRPQEFHGATVVIVGAGNSGMDISLQVATEAKKVYLLHRRAPMYSVLPENVEERKALVDFTEDGRDLFLEDGSFISDADAVIFCTGYRYAFPFLEEGIVEMKHRKTFIEPLHLHFVHRKFPTSLFFVGLPLHVVPFIAFDYQVRFALSLIHGTGVLDEDVMAKFEETRGSLLEEKFGERKECHYVGKTQWDLYRAYAELGNFEYNTPDQIIELYRTTTMERAKNVLTYKKMRFSHS</sequence>
<evidence type="ECO:0000256" key="1">
    <source>
        <dbReference type="ARBA" id="ARBA00001974"/>
    </source>
</evidence>
<proteinExistence type="inferred from homology"/>
<dbReference type="InterPro" id="IPR020946">
    <property type="entry name" value="Flavin_mOase-like"/>
</dbReference>
<dbReference type="SUPFAM" id="SSF51905">
    <property type="entry name" value="FAD/NAD(P)-binding domain"/>
    <property type="match status" value="2"/>
</dbReference>
<evidence type="ECO:0000256" key="6">
    <source>
        <dbReference type="ARBA" id="ARBA00023002"/>
    </source>
</evidence>
<comment type="caution">
    <text evidence="9">The sequence shown here is derived from an EMBL/GenBank/DDBJ whole genome shotgun (WGS) entry which is preliminary data.</text>
</comment>
<evidence type="ECO:0000256" key="4">
    <source>
        <dbReference type="ARBA" id="ARBA00022827"/>
    </source>
</evidence>
<dbReference type="GO" id="GO:0050661">
    <property type="term" value="F:NADP binding"/>
    <property type="evidence" value="ECO:0007669"/>
    <property type="project" value="InterPro"/>
</dbReference>
<reference evidence="9" key="1">
    <citation type="submission" date="2023-06" db="EMBL/GenBank/DDBJ databases">
        <title>Genomic analysis of the entomopathogenic nematode Steinernema hermaphroditum.</title>
        <authorList>
            <person name="Schwarz E.M."/>
            <person name="Heppert J.K."/>
            <person name="Baniya A."/>
            <person name="Schwartz H.T."/>
            <person name="Tan C.-H."/>
            <person name="Antoshechkin I."/>
            <person name="Sternberg P.W."/>
            <person name="Goodrich-Blair H."/>
            <person name="Dillman A.R."/>
        </authorList>
    </citation>
    <scope>NUCLEOTIDE SEQUENCE</scope>
    <source>
        <strain evidence="9">PS9179</strain>
        <tissue evidence="9">Whole animal</tissue>
    </source>
</reference>
<evidence type="ECO:0000256" key="7">
    <source>
        <dbReference type="ARBA" id="ARBA00023033"/>
    </source>
</evidence>
<comment type="cofactor">
    <cofactor evidence="1 8">
        <name>FAD</name>
        <dbReference type="ChEBI" id="CHEBI:57692"/>
    </cofactor>
</comment>
<gene>
    <name evidence="9" type="ORF">QR680_009705</name>
</gene>
<evidence type="ECO:0000256" key="5">
    <source>
        <dbReference type="ARBA" id="ARBA00022857"/>
    </source>
</evidence>
<comment type="similarity">
    <text evidence="2 8">Belongs to the FMO family.</text>
</comment>
<evidence type="ECO:0000256" key="2">
    <source>
        <dbReference type="ARBA" id="ARBA00009183"/>
    </source>
</evidence>
<dbReference type="PRINTS" id="PR00370">
    <property type="entry name" value="FMOXYGENASE"/>
</dbReference>
<evidence type="ECO:0000256" key="8">
    <source>
        <dbReference type="RuleBase" id="RU361177"/>
    </source>
</evidence>
<evidence type="ECO:0000313" key="10">
    <source>
        <dbReference type="Proteomes" id="UP001175271"/>
    </source>
</evidence>
<dbReference type="GO" id="GO:0050660">
    <property type="term" value="F:flavin adenine dinucleotide binding"/>
    <property type="evidence" value="ECO:0007669"/>
    <property type="project" value="InterPro"/>
</dbReference>
<keyword evidence="5" id="KW-0521">NADP</keyword>
<accession>A0AA39INT7</accession>
<dbReference type="Pfam" id="PF00743">
    <property type="entry name" value="FMO-like"/>
    <property type="match status" value="2"/>
</dbReference>
<dbReference type="EMBL" id="JAUCMV010000001">
    <property type="protein sequence ID" value="KAK0426429.1"/>
    <property type="molecule type" value="Genomic_DNA"/>
</dbReference>
<dbReference type="InterPro" id="IPR050346">
    <property type="entry name" value="FMO-like"/>
</dbReference>
<dbReference type="PIRSF" id="PIRSF000332">
    <property type="entry name" value="FMO"/>
    <property type="match status" value="1"/>
</dbReference>
<protein>
    <recommendedName>
        <fullName evidence="8">Flavin-containing monooxygenase</fullName>
        <ecNumber evidence="8">1.-.-.-</ecNumber>
    </recommendedName>
</protein>
<keyword evidence="10" id="KW-1185">Reference proteome</keyword>
<keyword evidence="3 8" id="KW-0285">Flavoprotein</keyword>
<dbReference type="AlphaFoldDB" id="A0AA39INT7"/>
<dbReference type="InterPro" id="IPR036188">
    <property type="entry name" value="FAD/NAD-bd_sf"/>
</dbReference>
<dbReference type="Proteomes" id="UP001175271">
    <property type="component" value="Unassembled WGS sequence"/>
</dbReference>